<reference evidence="3" key="1">
    <citation type="submission" date="2020-05" db="EMBL/GenBank/DDBJ databases">
        <title>WGS assembly of Panicum virgatum.</title>
        <authorList>
            <person name="Lovell J.T."/>
            <person name="Jenkins J."/>
            <person name="Shu S."/>
            <person name="Juenger T.E."/>
            <person name="Schmutz J."/>
        </authorList>
    </citation>
    <scope>NUCLEOTIDE SEQUENCE</scope>
    <source>
        <strain evidence="3">AP13</strain>
    </source>
</reference>
<gene>
    <name evidence="3" type="ORF">PVAP13_5KG388907</name>
</gene>
<name>A0A8T0SNZ1_PANVG</name>
<keyword evidence="2" id="KW-0732">Signal</keyword>
<evidence type="ECO:0000256" key="1">
    <source>
        <dbReference type="SAM" id="MobiDB-lite"/>
    </source>
</evidence>
<accession>A0A8T0SNZ1</accession>
<evidence type="ECO:0000256" key="2">
    <source>
        <dbReference type="SAM" id="SignalP"/>
    </source>
</evidence>
<evidence type="ECO:0000313" key="4">
    <source>
        <dbReference type="Proteomes" id="UP000823388"/>
    </source>
</evidence>
<proteinExistence type="predicted"/>
<sequence length="107" mass="11750">MCPCFLFPVFLSFAIPFPPLSRFPFPSLPSSRSTAAPPGGGSSAADGALRRERPAVFLAPPRAESIRAHRSLLLAEEAARARPRHAPVLETETELGMAWIPQKRRRM</sequence>
<organism evidence="3 4">
    <name type="scientific">Panicum virgatum</name>
    <name type="common">Blackwell switchgrass</name>
    <dbReference type="NCBI Taxonomy" id="38727"/>
    <lineage>
        <taxon>Eukaryota</taxon>
        <taxon>Viridiplantae</taxon>
        <taxon>Streptophyta</taxon>
        <taxon>Embryophyta</taxon>
        <taxon>Tracheophyta</taxon>
        <taxon>Spermatophyta</taxon>
        <taxon>Magnoliopsida</taxon>
        <taxon>Liliopsida</taxon>
        <taxon>Poales</taxon>
        <taxon>Poaceae</taxon>
        <taxon>PACMAD clade</taxon>
        <taxon>Panicoideae</taxon>
        <taxon>Panicodae</taxon>
        <taxon>Paniceae</taxon>
        <taxon>Panicinae</taxon>
        <taxon>Panicum</taxon>
        <taxon>Panicum sect. Hiantes</taxon>
    </lineage>
</organism>
<feature type="region of interest" description="Disordered" evidence="1">
    <location>
        <begin position="28"/>
        <end position="49"/>
    </location>
</feature>
<feature type="signal peptide" evidence="2">
    <location>
        <begin position="1"/>
        <end position="16"/>
    </location>
</feature>
<protein>
    <recommendedName>
        <fullName evidence="5">Secreted protein</fullName>
    </recommendedName>
</protein>
<evidence type="ECO:0000313" key="3">
    <source>
        <dbReference type="EMBL" id="KAG2598944.1"/>
    </source>
</evidence>
<evidence type="ECO:0008006" key="5">
    <source>
        <dbReference type="Google" id="ProtNLM"/>
    </source>
</evidence>
<feature type="compositionally biased region" description="Low complexity" evidence="1">
    <location>
        <begin position="28"/>
        <end position="47"/>
    </location>
</feature>
<dbReference type="EMBL" id="CM029045">
    <property type="protein sequence ID" value="KAG2598944.1"/>
    <property type="molecule type" value="Genomic_DNA"/>
</dbReference>
<keyword evidence="4" id="KW-1185">Reference proteome</keyword>
<feature type="chain" id="PRO_5035882830" description="Secreted protein" evidence="2">
    <location>
        <begin position="17"/>
        <end position="107"/>
    </location>
</feature>
<comment type="caution">
    <text evidence="3">The sequence shown here is derived from an EMBL/GenBank/DDBJ whole genome shotgun (WGS) entry which is preliminary data.</text>
</comment>
<dbReference type="AlphaFoldDB" id="A0A8T0SNZ1"/>
<dbReference type="Proteomes" id="UP000823388">
    <property type="component" value="Chromosome 5K"/>
</dbReference>